<dbReference type="InterPro" id="IPR018960">
    <property type="entry name" value="DUF1990"/>
</dbReference>
<dbReference type="Pfam" id="PF09348">
    <property type="entry name" value="DUF1990"/>
    <property type="match status" value="1"/>
</dbReference>
<dbReference type="PANTHER" id="PTHR34202:SF1">
    <property type="entry name" value="UPF0548 PROTEIN"/>
    <property type="match status" value="1"/>
</dbReference>
<evidence type="ECO:0000313" key="3">
    <source>
        <dbReference type="Proteomes" id="UP000515947"/>
    </source>
</evidence>
<evidence type="ECO:0000313" key="2">
    <source>
        <dbReference type="EMBL" id="QNN51430.1"/>
    </source>
</evidence>
<feature type="domain" description="DUF1990" evidence="1">
    <location>
        <begin position="20"/>
        <end position="174"/>
    </location>
</feature>
<dbReference type="RefSeq" id="WP_187577266.1">
    <property type="nucleotide sequence ID" value="NZ_CP060713.1"/>
</dbReference>
<dbReference type="PIRSF" id="PIRSF010260">
    <property type="entry name" value="UCP010260"/>
    <property type="match status" value="1"/>
</dbReference>
<dbReference type="InterPro" id="IPR014457">
    <property type="entry name" value="UCP010260"/>
</dbReference>
<reference evidence="2 3" key="1">
    <citation type="submission" date="2020-08" db="EMBL/GenBank/DDBJ databases">
        <title>Genome sequence of Nocardioides mesophilus KACC 16243T.</title>
        <authorList>
            <person name="Hyun D.-W."/>
            <person name="Bae J.-W."/>
        </authorList>
    </citation>
    <scope>NUCLEOTIDE SEQUENCE [LARGE SCALE GENOMIC DNA]</scope>
    <source>
        <strain evidence="2 3">KACC 16243</strain>
    </source>
</reference>
<proteinExistence type="predicted"/>
<organism evidence="2 3">
    <name type="scientific">Nocardioides mesophilus</name>
    <dbReference type="NCBI Taxonomy" id="433659"/>
    <lineage>
        <taxon>Bacteria</taxon>
        <taxon>Bacillati</taxon>
        <taxon>Actinomycetota</taxon>
        <taxon>Actinomycetes</taxon>
        <taxon>Propionibacteriales</taxon>
        <taxon>Nocardioidaceae</taxon>
        <taxon>Nocardioides</taxon>
    </lineage>
</organism>
<accession>A0A7G9R755</accession>
<dbReference type="PANTHER" id="PTHR34202">
    <property type="entry name" value="UPF0548 PROTEIN"/>
    <property type="match status" value="1"/>
</dbReference>
<evidence type="ECO:0000259" key="1">
    <source>
        <dbReference type="Pfam" id="PF09348"/>
    </source>
</evidence>
<sequence>MDDGLLPVVEADALRAAEPTYAEVGQTRTELPEGYRHLRRRADLGSGPARFEDAARTLLHWGMHRRAGVRVRPSSGSVQQDSVAVLRVGPAVLAVKAPVRVVYVVDEPRRRGFAYGTLPGHPESGEEAFVVTLDDSGAVRLEITAFSRAATLLTRAAGPAGRAAQRLITQRYLSALQERPDRDRR</sequence>
<keyword evidence="3" id="KW-1185">Reference proteome</keyword>
<dbReference type="AlphaFoldDB" id="A0A7G9R755"/>
<dbReference type="EMBL" id="CP060713">
    <property type="protein sequence ID" value="QNN51430.1"/>
    <property type="molecule type" value="Genomic_DNA"/>
</dbReference>
<dbReference type="Proteomes" id="UP000515947">
    <property type="component" value="Chromosome"/>
</dbReference>
<protein>
    <submittedName>
        <fullName evidence="2">DUF1990 domain-containing protein</fullName>
    </submittedName>
</protein>
<dbReference type="KEGG" id="nmes:H9L09_12505"/>
<name>A0A7G9R755_9ACTN</name>
<gene>
    <name evidence="2" type="ORF">H9L09_12505</name>
</gene>